<dbReference type="WBParaSite" id="PEQ_0001429401-mRNA-1">
    <property type="protein sequence ID" value="PEQ_0001429401-mRNA-1"/>
    <property type="gene ID" value="PEQ_0001429401"/>
</dbReference>
<evidence type="ECO:0000256" key="1">
    <source>
        <dbReference type="SAM" id="MobiDB-lite"/>
    </source>
</evidence>
<dbReference type="AlphaFoldDB" id="A0A914S6H9"/>
<sequence length="71" mass="7720">MNANVSVSGERFQADGNGINDFDDNGTTNEDRYVSARHTEQHRSYNAAGDLVNDLKAAACRTAVDPMRTST</sequence>
<dbReference type="Proteomes" id="UP000887564">
    <property type="component" value="Unplaced"/>
</dbReference>
<name>A0A914S6H9_PAREQ</name>
<keyword evidence="2" id="KW-1185">Reference proteome</keyword>
<organism evidence="2 3">
    <name type="scientific">Parascaris equorum</name>
    <name type="common">Equine roundworm</name>
    <dbReference type="NCBI Taxonomy" id="6256"/>
    <lineage>
        <taxon>Eukaryota</taxon>
        <taxon>Metazoa</taxon>
        <taxon>Ecdysozoa</taxon>
        <taxon>Nematoda</taxon>
        <taxon>Chromadorea</taxon>
        <taxon>Rhabditida</taxon>
        <taxon>Spirurina</taxon>
        <taxon>Ascaridomorpha</taxon>
        <taxon>Ascaridoidea</taxon>
        <taxon>Ascarididae</taxon>
        <taxon>Parascaris</taxon>
    </lineage>
</organism>
<proteinExistence type="predicted"/>
<accession>A0A914S6H9</accession>
<feature type="compositionally biased region" description="Low complexity" evidence="1">
    <location>
        <begin position="15"/>
        <end position="28"/>
    </location>
</feature>
<reference evidence="3" key="1">
    <citation type="submission" date="2022-11" db="UniProtKB">
        <authorList>
            <consortium name="WormBaseParasite"/>
        </authorList>
    </citation>
    <scope>IDENTIFICATION</scope>
</reference>
<evidence type="ECO:0000313" key="3">
    <source>
        <dbReference type="WBParaSite" id="PEQ_0001429401-mRNA-1"/>
    </source>
</evidence>
<protein>
    <submittedName>
        <fullName evidence="3">Uncharacterized protein</fullName>
    </submittedName>
</protein>
<evidence type="ECO:0000313" key="2">
    <source>
        <dbReference type="Proteomes" id="UP000887564"/>
    </source>
</evidence>
<feature type="region of interest" description="Disordered" evidence="1">
    <location>
        <begin position="1"/>
        <end position="30"/>
    </location>
</feature>